<reference evidence="2 3" key="1">
    <citation type="submission" date="2019-06" db="EMBL/GenBank/DDBJ databases">
        <title>Flavibacter putida gen. nov., sp. nov., a novel marine bacterium of the family Flavobacteriaceae isolated from coastal seawater.</title>
        <authorList>
            <person name="Feng X."/>
        </authorList>
    </citation>
    <scope>NUCLEOTIDE SEQUENCE [LARGE SCALE GENOMIC DNA]</scope>
    <source>
        <strain evidence="2 3">PLHSN227</strain>
    </source>
</reference>
<feature type="region of interest" description="Disordered" evidence="1">
    <location>
        <begin position="690"/>
        <end position="713"/>
    </location>
</feature>
<proteinExistence type="predicted"/>
<comment type="caution">
    <text evidence="2">The sequence shown here is derived from an EMBL/GenBank/DDBJ whole genome shotgun (WGS) entry which is preliminary data.</text>
</comment>
<accession>A0A507ZTX3</accession>
<evidence type="ECO:0000313" key="3">
    <source>
        <dbReference type="Proteomes" id="UP000317169"/>
    </source>
</evidence>
<keyword evidence="3" id="KW-1185">Reference proteome</keyword>
<sequence>MEKNKLYKLLANLKGDQQKDTGKKGKRTENLQQSLAEILLSQESLLNDIPSDLVEEPLAKTESIDRKNIAKVLKKVKPLRGKKSAHIKVRKSAFKTTNFKEAKQTALLKNMVPVYAGARIEKTKGPFTLQDGTDLIFDYYPIFTKLNSLYIEGQTLPALLFKTRRFRLPIILQDLPFLLQEKAVLEAKKNKKIAKQLDLEKKNQPIKKRRPLKDKRIKRIQENPEIEKEIVGKLFKQTRLYELAGNTIWIRAKLLSSTAPEDHYCALRIKKGSVFLDKLPTKQENDKITVSKTTSITVNLNLEQKEVAATNDSIFGIDARNTESKLPKKFSFSLKNKQSKILSLADAYAKLYDTEYELFYNHSQDLAYKEQIASITIPITTKSQHFNIKKCEAGLVNIEGKAALKKTYWTLFSNPIDLQNPLEADSNGGLLFETKEGLTANIKNREEKLLFTEPFIFFAPKVGLLVYDEKSNGQGLQQNVNLWKDKNDPKAFASKLGISYNQETGVYIIAKTEGEENLATFANLDFSIDRPVKVNAEPVAIKTKKSILYFIGKEAKRGLSIIDFDILDDNFPNANPKDQVIKPIAFALQNALLTTSPPMGVFFKGTYDENFQTVNAGELISIFGLFSYLPTLPDPYASSFSNTTKNKQKKKTTAYRKADINFTISNKSIWSEEEVTTDFQFGTAGFTTANKAEDATASEEESDTQTGRSKEEKLRVEHHKILKPLLAKERSLTKEQLPFKATEKDKTNNIGSLISEIALNVHSANRFSLLDVSSNANQIGISYKKYESSTRLAYTNSAEDWDFPFKMEKMAMLTQGINAQAFMLPQISWEPIFNFSEQVITSNEANDPRQGFNYFPNDGFPTYIGNLSKTAVPLAPIPLSNYLEKVYKNQDDAITYASFNLPFGMWGLSVLDKRSGQDKAPTIKNVAPKFKENIKGGIQLELTAGSSFATEGDLFQGMTIQLANVQDMGGRQGNYSTLGASVHKIFNNEFGEISNNLDDVARPGVPLNKIGLSGYGANIFSDWYNKNAAFAETSQATFNVATGRTAQEVVQVKSIIYPWGIFVVRTITILRLSNGYIARLDSGWQAESDGKFYFGINNEPNPYEYHAGLVHGLYNIRNIREDNNLEYKDTMQTEGTSKEVILQGLTFDADIAIEDVIEGQNSTQDNTTTNLVASKGVQGFVQLSPPGTALTPEVLERLLKFQNNSIGGPVNCTIKIAGTDQYMKINRIDVNNAKDENEQPIFIVAARGSVVLPKEGSWTMVKHTVKDGTVTPLDTAMSVPLIRKGKWDLGKLIDEADLQNLQRIANPTELLRQTIALDTINYGFLQNLDTQKVLFLTPSFQKGINKLLSKTPPLLADGYRLLNSKGIFPNIGDAVDDFGETVELLKGKLENGTVDALFQQLQDVTDGAKKVYELLEIIPKVDEEKLIDQGYQLLKKGVGDEINKALNFDIPFTEYNLIDTEHFKIRIDYESDAGESKLDYNLDSFAEDLEDQWRGRLNNLAMVVSLGPFDDLMTVQGNFNNEKGKEANFGGVISADVDALPTPKIKFSDAVEPVIQILEILKDLSSDDYADALKKGLQVAMSNNANIWEYKYEAKKEIGLIQFPMGDLYNSPQVPLKLEASMRLGFNFNAALKVTSNPKDLLPTAGAFFIFHGGLQVMCVSIGGATIYAIGNVDLKLTADTAPALAVAMKFGFGAQLAVGLPVVGNASLQFMTSIEVNADTGNTVAITAIMMFRGHAELLGGAIGVTIVIEAKGAIEKSNDNSPTNCRASVAFGLDISVAFFIDISFHEEWEETRQIA</sequence>
<dbReference type="EMBL" id="VIAR01000003">
    <property type="protein sequence ID" value="TQD39704.1"/>
    <property type="molecule type" value="Genomic_DNA"/>
</dbReference>
<gene>
    <name evidence="2" type="ORF">FKR84_04205</name>
</gene>
<dbReference type="Proteomes" id="UP000317169">
    <property type="component" value="Unassembled WGS sequence"/>
</dbReference>
<evidence type="ECO:0000313" key="2">
    <source>
        <dbReference type="EMBL" id="TQD39704.1"/>
    </source>
</evidence>
<dbReference type="RefSeq" id="WP_141420947.1">
    <property type="nucleotide sequence ID" value="NZ_VIAR01000003.1"/>
</dbReference>
<dbReference type="OrthoDB" id="8444443at2"/>
<name>A0A507ZTX3_9FLAO</name>
<protein>
    <submittedName>
        <fullName evidence="2">Uncharacterized protein</fullName>
    </submittedName>
</protein>
<evidence type="ECO:0000256" key="1">
    <source>
        <dbReference type="SAM" id="MobiDB-lite"/>
    </source>
</evidence>
<organism evidence="2 3">
    <name type="scientific">Haloflavibacter putidus</name>
    <dbReference type="NCBI Taxonomy" id="2576776"/>
    <lineage>
        <taxon>Bacteria</taxon>
        <taxon>Pseudomonadati</taxon>
        <taxon>Bacteroidota</taxon>
        <taxon>Flavobacteriia</taxon>
        <taxon>Flavobacteriales</taxon>
        <taxon>Flavobacteriaceae</taxon>
        <taxon>Haloflavibacter</taxon>
    </lineage>
</organism>